<protein>
    <submittedName>
        <fullName evidence="3">DUF4178 domain-containing protein</fullName>
    </submittedName>
</protein>
<dbReference type="RefSeq" id="WP_171227178.1">
    <property type="nucleotide sequence ID" value="NZ_CP053085.1"/>
</dbReference>
<dbReference type="InterPro" id="IPR025235">
    <property type="entry name" value="DUF4178"/>
</dbReference>
<evidence type="ECO:0000313" key="3">
    <source>
        <dbReference type="EMBL" id="QJR37743.1"/>
    </source>
</evidence>
<feature type="domain" description="DUF4178" evidence="2">
    <location>
        <begin position="71"/>
        <end position="209"/>
    </location>
</feature>
<keyword evidence="1" id="KW-1133">Transmembrane helix</keyword>
<dbReference type="KEGG" id="ggr:HKW67_20570"/>
<evidence type="ECO:0000256" key="1">
    <source>
        <dbReference type="SAM" id="Phobius"/>
    </source>
</evidence>
<sequence length="440" mass="48619">MVAPFETPTARVPKAAGFNCPSCGAAIELHAQGWAVSVVCGACGAQLDATDENLKVLQYGERVTAKPRIPLGTRGTWKGAPWEVIGFQVVTISVEGTDYSWTEYVCFNPFRGFLYLSEYEGHWNVIEKLRRRPEREAGGARPTVELNGTTYKHFQTATAYTTAALGEFPWELRMGDHVVSRDFVAPPYILSAEASGNEITWSLGTYTPPEVIQKAFGLTKPLMQPIGVFANQPNPHANTPKRLLERFALSLIALVVLLILNVTLASNRTVFERSFTFSRAQEEQASVTDVFDLDGRTSNVAIDLESDLDNDWLFLVLSLINETTGETREVTRQLSYYHGSDSDGSWTEGDRRETVRIASVPAGRYFLRVQAEGGEPAKSSASYIMRVRRDAPHYGFYGIAVLALLVPVVLSVFPAASFESRRWAESDHAPTSSSDSDDDE</sequence>
<accession>A0A6M4ISM8</accession>
<keyword evidence="1" id="KW-0812">Transmembrane</keyword>
<evidence type="ECO:0000313" key="4">
    <source>
        <dbReference type="Proteomes" id="UP000500938"/>
    </source>
</evidence>
<dbReference type="Pfam" id="PF13785">
    <property type="entry name" value="DUF4178"/>
    <property type="match status" value="1"/>
</dbReference>
<dbReference type="EMBL" id="CP053085">
    <property type="protein sequence ID" value="QJR37743.1"/>
    <property type="molecule type" value="Genomic_DNA"/>
</dbReference>
<name>A0A6M4ISM8_9BACT</name>
<dbReference type="AlphaFoldDB" id="A0A6M4ISM8"/>
<dbReference type="Proteomes" id="UP000500938">
    <property type="component" value="Chromosome"/>
</dbReference>
<keyword evidence="1" id="KW-0472">Membrane</keyword>
<evidence type="ECO:0000259" key="2">
    <source>
        <dbReference type="Pfam" id="PF13785"/>
    </source>
</evidence>
<keyword evidence="4" id="KW-1185">Reference proteome</keyword>
<organism evidence="3 4">
    <name type="scientific">Gemmatimonas groenlandica</name>
    <dbReference type="NCBI Taxonomy" id="2732249"/>
    <lineage>
        <taxon>Bacteria</taxon>
        <taxon>Pseudomonadati</taxon>
        <taxon>Gemmatimonadota</taxon>
        <taxon>Gemmatimonadia</taxon>
        <taxon>Gemmatimonadales</taxon>
        <taxon>Gemmatimonadaceae</taxon>
        <taxon>Gemmatimonas</taxon>
    </lineage>
</organism>
<feature type="transmembrane region" description="Helical" evidence="1">
    <location>
        <begin position="394"/>
        <end position="416"/>
    </location>
</feature>
<reference evidence="3 4" key="1">
    <citation type="submission" date="2020-05" db="EMBL/GenBank/DDBJ databases">
        <title>Complete genome sequence of Gemmatimonas greenlandica TET16.</title>
        <authorList>
            <person name="Zeng Y."/>
        </authorList>
    </citation>
    <scope>NUCLEOTIDE SEQUENCE [LARGE SCALE GENOMIC DNA]</scope>
    <source>
        <strain evidence="3 4">TET16</strain>
    </source>
</reference>
<gene>
    <name evidence="3" type="ORF">HKW67_20570</name>
</gene>
<proteinExistence type="predicted"/>
<feature type="transmembrane region" description="Helical" evidence="1">
    <location>
        <begin position="247"/>
        <end position="265"/>
    </location>
</feature>